<sequence length="1361" mass="148778">MAALRKPWALLGALVAASTCVQAAQRLTPVSVTRRDDPPFNINTAGDKDTEAWLAALERAPADTVCPVSCRELAESSDGWAMYQDQASLAACNQTMLIDVVYQTAVSNTQNTDLALRACVADYSSADVSFQPKADVAALCPTPNHVMVDRTVSIVSSVPGAKAQDTFSTAHLLEAGRQVLHQLRSEKPSCTRNARSMGYFQSSLVGVYGGLEVHQHGLLVEMLDKFLDHAKKTSFSKTTLVQLCEGEGVGADYGVGIIASSTSNFAVIQKTMKSWAEGHCVGNSTGEDWTTVTIRVPKTQPEANSTAIVTRNELSSPASPFSRIAQLNRRADCRTTKVEPGDGCWAVADRCKISQSDLEKYNSRNNFCNTLAVGETVCCSSGTLPSTIPPGNSDGTCKIRRAIFGDDCTSLAQKCGITGNDFMKINTKTNLCSTLIVGQPVCCSEGKLPYNPPKQKADGYCYDYEVKKGDECASIAVMNDITMTELMSFNKKTWGWIGCDPLYTGKICLSTGSPPMPLAVANTVCGPTVPNTPQPAAGKNISELNPCPLNICCNNWGNCGLTADFCKVNPATSGNPGTAPAGKSGCIGNCGMDIIKGSAPSRTFNVAYFEGWNFKRKCLRMNVDTIDTKRYNTIHFAFIDVTTDFRMDISNVKDQFEIFKGMSGVHKVISFGGWDFSNLPGTFFILRQACQEANRGTFIKNIVAFVKAHNLDGVDLDWEYPGAQDIPDVPPGNPQEGDDYYQTLLSLKKELGSGKTVSFAAPASYHYLKSFPIKKMGEALDYIIFMTYDLHGQWDYGNKWTSEGCGTGNCLRSHINETETKDALAMITKAGVPSGKVVVGVTSYGRSFKMAQAGCDGPDCFFTGTNRVSNANKGRCTDTAGYISNAEIEEIMESNRVTRKWKTVGSNMLVYDQTEWVAYMDEDTKKEREKVYSSYNFAGITDWAVDLQSFQSGTGEKNLDDHPTIKNRFPSCTKVFTSFDDLKKVAKDIPDHCMNRYIFSLEIRTIENSLKKFKELTDGGYDKKFKIYAGYVERQVTPQINEFMSKKGNDYFNCKHYGAHTCCRECRFDNCIDNCVKGNDCKSGYFYRDITCPSKTTPSTGFSSETLNTTWVVKDKSKFFKAISDDYGIEEGWIKFDKIRMNTPNGCQYAGTDVKDCLDKRATHFYDYPTSGKVEVFNPKDIIGKGYPEAQDMLRRLKIRQANVEVDFGVTSLDLADASSLPAFAIEEAVSSMDKIIEKANEIEEQERKEFILNFISGLLFWIPFVGGAITGTGLTALRSMLSLIGTVGEVGLLVYGIVDDPDSALLAVMGFLAGGGVSRSGFRSAAGARRGMSSKELSSLGPVKGKLDMVSSLQGGKCSI</sequence>
<dbReference type="InterPro" id="IPR011583">
    <property type="entry name" value="Chitinase_II/V-like_cat"/>
</dbReference>
<dbReference type="Gene3D" id="3.10.350.10">
    <property type="entry name" value="LysM domain"/>
    <property type="match status" value="3"/>
</dbReference>
<dbReference type="EMBL" id="KZ107846">
    <property type="protein sequence ID" value="OSS48452.1"/>
    <property type="molecule type" value="Genomic_DNA"/>
</dbReference>
<keyword evidence="13" id="KW-0732">Signal</keyword>
<dbReference type="InterPro" id="IPR053214">
    <property type="entry name" value="LysM12-like"/>
</dbReference>
<dbReference type="InterPro" id="IPR018392">
    <property type="entry name" value="LysM"/>
</dbReference>
<name>A0A1Y2LXS6_EPING</name>
<dbReference type="PROSITE" id="PS51782">
    <property type="entry name" value="LYSM"/>
    <property type="match status" value="3"/>
</dbReference>
<dbReference type="InterPro" id="IPR017853">
    <property type="entry name" value="GH"/>
</dbReference>
<evidence type="ECO:0000313" key="17">
    <source>
        <dbReference type="Proteomes" id="UP000193240"/>
    </source>
</evidence>
<keyword evidence="12" id="KW-0472">Membrane</keyword>
<comment type="similarity">
    <text evidence="2">Belongs to the glycosyl hydrolase 18 family. Chitinase class V subfamily.</text>
</comment>
<evidence type="ECO:0000256" key="8">
    <source>
        <dbReference type="ARBA" id="ARBA00023277"/>
    </source>
</evidence>
<keyword evidence="8" id="KW-0119">Carbohydrate metabolism</keyword>
<dbReference type="Pfam" id="PF00187">
    <property type="entry name" value="Chitin_bind_1"/>
    <property type="match status" value="1"/>
</dbReference>
<evidence type="ECO:0000256" key="2">
    <source>
        <dbReference type="ARBA" id="ARBA00008682"/>
    </source>
</evidence>
<keyword evidence="5 11" id="KW-0378">Hydrolase</keyword>
<dbReference type="InterPro" id="IPR001579">
    <property type="entry name" value="Glyco_hydro_18_chit_AS"/>
</dbReference>
<dbReference type="InterPro" id="IPR001223">
    <property type="entry name" value="Glyco_hydro18_cat"/>
</dbReference>
<dbReference type="STRING" id="105696.A0A1Y2LXS6"/>
<comment type="catalytic activity">
    <reaction evidence="1">
        <text>Random endo-hydrolysis of N-acetyl-beta-D-glucosaminide (1-&gt;4)-beta-linkages in chitin and chitodextrins.</text>
        <dbReference type="EC" id="3.2.1.14"/>
    </reaction>
</comment>
<feature type="transmembrane region" description="Helical" evidence="12">
    <location>
        <begin position="1251"/>
        <end position="1270"/>
    </location>
</feature>
<protein>
    <recommendedName>
        <fullName evidence="3">chitinase</fullName>
        <ecNumber evidence="3">3.2.1.14</ecNumber>
    </recommendedName>
</protein>
<dbReference type="SUPFAM" id="SSF51445">
    <property type="entry name" value="(Trans)glycosidases"/>
    <property type="match status" value="1"/>
</dbReference>
<evidence type="ECO:0000256" key="7">
    <source>
        <dbReference type="ARBA" id="ARBA00023026"/>
    </source>
</evidence>
<dbReference type="PROSITE" id="PS51910">
    <property type="entry name" value="GH18_2"/>
    <property type="match status" value="1"/>
</dbReference>
<dbReference type="SUPFAM" id="SSF54106">
    <property type="entry name" value="LysM domain"/>
    <property type="match status" value="2"/>
</dbReference>
<feature type="domain" description="LysM" evidence="14">
    <location>
        <begin position="334"/>
        <end position="379"/>
    </location>
</feature>
<keyword evidence="4" id="KW-0147">Chitin-binding</keyword>
<dbReference type="SUPFAM" id="SSF54556">
    <property type="entry name" value="Chitinase insertion domain"/>
    <property type="match status" value="1"/>
</dbReference>
<dbReference type="GO" id="GO:0008061">
    <property type="term" value="F:chitin binding"/>
    <property type="evidence" value="ECO:0007669"/>
    <property type="project" value="UniProtKB-KW"/>
</dbReference>
<keyword evidence="6" id="KW-0146">Chitin degradation</keyword>
<evidence type="ECO:0000256" key="9">
    <source>
        <dbReference type="ARBA" id="ARBA00023295"/>
    </source>
</evidence>
<evidence type="ECO:0000256" key="3">
    <source>
        <dbReference type="ARBA" id="ARBA00012729"/>
    </source>
</evidence>
<evidence type="ECO:0000256" key="1">
    <source>
        <dbReference type="ARBA" id="ARBA00000822"/>
    </source>
</evidence>
<dbReference type="Gene3D" id="3.10.50.10">
    <property type="match status" value="1"/>
</dbReference>
<dbReference type="EC" id="3.2.1.14" evidence="3"/>
<dbReference type="SMART" id="SM00636">
    <property type="entry name" value="Glyco_18"/>
    <property type="match status" value="1"/>
</dbReference>
<dbReference type="Gene3D" id="3.30.60.10">
    <property type="entry name" value="Endochitinase-like"/>
    <property type="match status" value="1"/>
</dbReference>
<dbReference type="InterPro" id="IPR029070">
    <property type="entry name" value="Chitinase_insertion_sf"/>
</dbReference>
<dbReference type="InterPro" id="IPR036861">
    <property type="entry name" value="Endochitinase-like_sf"/>
</dbReference>
<feature type="transmembrane region" description="Helical" evidence="12">
    <location>
        <begin position="1305"/>
        <end position="1323"/>
    </location>
</feature>
<evidence type="ECO:0000256" key="5">
    <source>
        <dbReference type="ARBA" id="ARBA00022801"/>
    </source>
</evidence>
<dbReference type="CDD" id="cd02878">
    <property type="entry name" value="GH18_zymocin_alpha"/>
    <property type="match status" value="1"/>
</dbReference>
<dbReference type="CDD" id="cd00035">
    <property type="entry name" value="ChtBD1"/>
    <property type="match status" value="1"/>
</dbReference>
<keyword evidence="10" id="KW-0624">Polysaccharide degradation</keyword>
<keyword evidence="9 11" id="KW-0326">Glycosidase</keyword>
<proteinExistence type="inferred from homology"/>
<dbReference type="Pfam" id="PF01476">
    <property type="entry name" value="LysM"/>
    <property type="match status" value="3"/>
</dbReference>
<feature type="domain" description="GH18" evidence="15">
    <location>
        <begin position="603"/>
        <end position="972"/>
    </location>
</feature>
<dbReference type="GO" id="GO:0000272">
    <property type="term" value="P:polysaccharide catabolic process"/>
    <property type="evidence" value="ECO:0007669"/>
    <property type="project" value="UniProtKB-KW"/>
</dbReference>
<dbReference type="PROSITE" id="PS01095">
    <property type="entry name" value="GH18_1"/>
    <property type="match status" value="1"/>
</dbReference>
<keyword evidence="7" id="KW-0843">Virulence</keyword>
<dbReference type="Pfam" id="PF00704">
    <property type="entry name" value="Glyco_hydro_18"/>
    <property type="match status" value="1"/>
</dbReference>
<dbReference type="Gene3D" id="3.20.20.80">
    <property type="entry name" value="Glycosidases"/>
    <property type="match status" value="1"/>
</dbReference>
<evidence type="ECO:0000256" key="12">
    <source>
        <dbReference type="SAM" id="Phobius"/>
    </source>
</evidence>
<feature type="transmembrane region" description="Helical" evidence="12">
    <location>
        <begin position="1282"/>
        <end position="1299"/>
    </location>
</feature>
<feature type="domain" description="LysM" evidence="14">
    <location>
        <begin position="462"/>
        <end position="510"/>
    </location>
</feature>
<feature type="domain" description="LysM" evidence="14">
    <location>
        <begin position="398"/>
        <end position="443"/>
    </location>
</feature>
<dbReference type="PANTHER" id="PTHR47700">
    <property type="entry name" value="V CHITINASE, PUTATIVE (AFU_ORTHOLOGUE AFUA_6G13720)-RELATED"/>
    <property type="match status" value="1"/>
</dbReference>
<dbReference type="InterPro" id="IPR001002">
    <property type="entry name" value="Chitin-bd_1"/>
</dbReference>
<dbReference type="InParanoid" id="A0A1Y2LXS6"/>
<evidence type="ECO:0000256" key="10">
    <source>
        <dbReference type="ARBA" id="ARBA00023326"/>
    </source>
</evidence>
<dbReference type="OMA" id="PASYHYL"/>
<evidence type="ECO:0000259" key="14">
    <source>
        <dbReference type="PROSITE" id="PS51782"/>
    </source>
</evidence>
<dbReference type="Proteomes" id="UP000193240">
    <property type="component" value="Unassembled WGS sequence"/>
</dbReference>
<gene>
    <name evidence="16" type="ORF">B5807_07971</name>
</gene>
<keyword evidence="17" id="KW-1185">Reference proteome</keyword>
<evidence type="ECO:0000256" key="11">
    <source>
        <dbReference type="RuleBase" id="RU000489"/>
    </source>
</evidence>
<evidence type="ECO:0000256" key="4">
    <source>
        <dbReference type="ARBA" id="ARBA00022669"/>
    </source>
</evidence>
<evidence type="ECO:0000259" key="15">
    <source>
        <dbReference type="PROSITE" id="PS51910"/>
    </source>
</evidence>
<evidence type="ECO:0000256" key="13">
    <source>
        <dbReference type="SAM" id="SignalP"/>
    </source>
</evidence>
<accession>A0A1Y2LXS6</accession>
<evidence type="ECO:0000313" key="16">
    <source>
        <dbReference type="EMBL" id="OSS48452.1"/>
    </source>
</evidence>
<dbReference type="CDD" id="cd00118">
    <property type="entry name" value="LysM"/>
    <property type="match status" value="2"/>
</dbReference>
<dbReference type="SUPFAM" id="SSF57016">
    <property type="entry name" value="Plant lectins/antimicrobial peptides"/>
    <property type="match status" value="1"/>
</dbReference>
<dbReference type="SMART" id="SM00257">
    <property type="entry name" value="LysM"/>
    <property type="match status" value="3"/>
</dbReference>
<evidence type="ECO:0000256" key="6">
    <source>
        <dbReference type="ARBA" id="ARBA00023024"/>
    </source>
</evidence>
<dbReference type="GO" id="GO:0006032">
    <property type="term" value="P:chitin catabolic process"/>
    <property type="evidence" value="ECO:0007669"/>
    <property type="project" value="UniProtKB-KW"/>
</dbReference>
<dbReference type="InterPro" id="IPR036779">
    <property type="entry name" value="LysM_dom_sf"/>
</dbReference>
<organism evidence="16 17">
    <name type="scientific">Epicoccum nigrum</name>
    <name type="common">Soil fungus</name>
    <name type="synonym">Epicoccum purpurascens</name>
    <dbReference type="NCBI Taxonomy" id="105696"/>
    <lineage>
        <taxon>Eukaryota</taxon>
        <taxon>Fungi</taxon>
        <taxon>Dikarya</taxon>
        <taxon>Ascomycota</taxon>
        <taxon>Pezizomycotina</taxon>
        <taxon>Dothideomycetes</taxon>
        <taxon>Pleosporomycetidae</taxon>
        <taxon>Pleosporales</taxon>
        <taxon>Pleosporineae</taxon>
        <taxon>Didymellaceae</taxon>
        <taxon>Epicoccum</taxon>
    </lineage>
</organism>
<reference evidence="16 17" key="1">
    <citation type="journal article" date="2017" name="Genome Announc.">
        <title>Genome sequence of the saprophytic ascomycete Epicoccum nigrum ICMP 19927 strain isolated from New Zealand.</title>
        <authorList>
            <person name="Fokin M."/>
            <person name="Fleetwood D."/>
            <person name="Weir B.S."/>
            <person name="Villas-Boas S.G."/>
        </authorList>
    </citation>
    <scope>NUCLEOTIDE SEQUENCE [LARGE SCALE GENOMIC DNA]</scope>
    <source>
        <strain evidence="16 17">ICMP 19927</strain>
    </source>
</reference>
<feature type="signal peptide" evidence="13">
    <location>
        <begin position="1"/>
        <end position="23"/>
    </location>
</feature>
<dbReference type="GO" id="GO:0008843">
    <property type="term" value="F:endochitinase activity"/>
    <property type="evidence" value="ECO:0007669"/>
    <property type="project" value="UniProtKB-EC"/>
</dbReference>
<dbReference type="PANTHER" id="PTHR47700:SF2">
    <property type="entry name" value="CHITINASE"/>
    <property type="match status" value="1"/>
</dbReference>
<keyword evidence="12" id="KW-0812">Transmembrane</keyword>
<keyword evidence="12" id="KW-1133">Transmembrane helix</keyword>
<feature type="chain" id="PRO_5012350202" description="chitinase" evidence="13">
    <location>
        <begin position="24"/>
        <end position="1361"/>
    </location>
</feature>